<keyword evidence="1 4" id="KW-0349">Heme</keyword>
<evidence type="ECO:0000313" key="9">
    <source>
        <dbReference type="Proteomes" id="UP000231655"/>
    </source>
</evidence>
<keyword evidence="3 4" id="KW-0408">Iron</keyword>
<dbReference type="Gene3D" id="1.10.760.10">
    <property type="entry name" value="Cytochrome c-like domain"/>
    <property type="match status" value="1"/>
</dbReference>
<keyword evidence="10" id="KW-1185">Reference proteome</keyword>
<reference evidence="8 9" key="1">
    <citation type="submission" date="2017-09" db="EMBL/GenBank/DDBJ databases">
        <authorList>
            <person name="Ehlers B."/>
            <person name="Leendertz F.H."/>
        </authorList>
    </citation>
    <scope>NUCLEOTIDE SEQUENCE [LARGE SCALE GENOMIC DNA]</scope>
    <source>
        <strain evidence="8 9">CGMCC 1.12662</strain>
    </source>
</reference>
<dbReference type="SUPFAM" id="SSF46626">
    <property type="entry name" value="Cytochrome c"/>
    <property type="match status" value="1"/>
</dbReference>
<feature type="chain" id="PRO_5012334654" evidence="5">
    <location>
        <begin position="21"/>
        <end position="147"/>
    </location>
</feature>
<evidence type="ECO:0000256" key="5">
    <source>
        <dbReference type="SAM" id="SignalP"/>
    </source>
</evidence>
<dbReference type="AlphaFoldDB" id="A0A285IWU6"/>
<evidence type="ECO:0000313" key="10">
    <source>
        <dbReference type="Proteomes" id="UP000231702"/>
    </source>
</evidence>
<evidence type="ECO:0000256" key="3">
    <source>
        <dbReference type="ARBA" id="ARBA00023004"/>
    </source>
</evidence>
<dbReference type="RefSeq" id="WP_097145877.1">
    <property type="nucleotide sequence ID" value="NZ_OBEA01000003.1"/>
</dbReference>
<dbReference type="GO" id="GO:0009055">
    <property type="term" value="F:electron transfer activity"/>
    <property type="evidence" value="ECO:0007669"/>
    <property type="project" value="InterPro"/>
</dbReference>
<dbReference type="GO" id="GO:0020037">
    <property type="term" value="F:heme binding"/>
    <property type="evidence" value="ECO:0007669"/>
    <property type="project" value="InterPro"/>
</dbReference>
<evidence type="ECO:0000259" key="6">
    <source>
        <dbReference type="PROSITE" id="PS51007"/>
    </source>
</evidence>
<reference evidence="7 10" key="2">
    <citation type="journal article" date="2018" name="Int. J. Syst. Evol. Microbiol.">
        <title>Pseudooceanicola lipolyticus sp. nov., a marine alphaproteobacterium, reclassification of Oceanicola flagellatus as Pseudooceanicola flagellatus comb. nov. and emended description of the genus Pseudooceanicola.</title>
        <authorList>
            <person name="Huang M.-M."/>
            <person name="Guo L.-L."/>
            <person name="Wu Y.-H."/>
            <person name="Lai Q.-L."/>
            <person name="Shao Z.-Z."/>
            <person name="Wang C.-S."/>
            <person name="Wu M."/>
            <person name="Xu X.-W."/>
        </authorList>
    </citation>
    <scope>NUCLEOTIDE SEQUENCE [LARGE SCALE GENOMIC DNA]</scope>
    <source>
        <strain evidence="7 10">Ar-45</strain>
    </source>
</reference>
<accession>A0A285IWU6</accession>
<dbReference type="PROSITE" id="PS51007">
    <property type="entry name" value="CYTC"/>
    <property type="match status" value="1"/>
</dbReference>
<dbReference type="GO" id="GO:0046872">
    <property type="term" value="F:metal ion binding"/>
    <property type="evidence" value="ECO:0007669"/>
    <property type="project" value="UniProtKB-KW"/>
</dbReference>
<dbReference type="Proteomes" id="UP000231702">
    <property type="component" value="Unassembled WGS sequence"/>
</dbReference>
<dbReference type="EMBL" id="PGTD01000007">
    <property type="protein sequence ID" value="PJE32103.1"/>
    <property type="molecule type" value="Genomic_DNA"/>
</dbReference>
<dbReference type="Proteomes" id="UP000231655">
    <property type="component" value="Unassembled WGS sequence"/>
</dbReference>
<organism evidence="8 9">
    <name type="scientific">Pseudooceanicola antarcticus</name>
    <dbReference type="NCBI Taxonomy" id="1247613"/>
    <lineage>
        <taxon>Bacteria</taxon>
        <taxon>Pseudomonadati</taxon>
        <taxon>Pseudomonadota</taxon>
        <taxon>Alphaproteobacteria</taxon>
        <taxon>Rhodobacterales</taxon>
        <taxon>Paracoccaceae</taxon>
        <taxon>Pseudooceanicola</taxon>
    </lineage>
</organism>
<dbReference type="OrthoDB" id="9805828at2"/>
<evidence type="ECO:0000313" key="7">
    <source>
        <dbReference type="EMBL" id="PJE32103.1"/>
    </source>
</evidence>
<name>A0A285IWU6_9RHOB</name>
<dbReference type="EMBL" id="OBEA01000003">
    <property type="protein sequence ID" value="SNY51566.1"/>
    <property type="molecule type" value="Genomic_DNA"/>
</dbReference>
<keyword evidence="2 4" id="KW-0479">Metal-binding</keyword>
<protein>
    <submittedName>
        <fullName evidence="7 8">Cytochrome C</fullName>
    </submittedName>
</protein>
<keyword evidence="5" id="KW-0732">Signal</keyword>
<evidence type="ECO:0000256" key="2">
    <source>
        <dbReference type="ARBA" id="ARBA00022723"/>
    </source>
</evidence>
<evidence type="ECO:0000256" key="1">
    <source>
        <dbReference type="ARBA" id="ARBA00022617"/>
    </source>
</evidence>
<feature type="signal peptide" evidence="5">
    <location>
        <begin position="1"/>
        <end position="20"/>
    </location>
</feature>
<feature type="domain" description="Cytochrome c" evidence="6">
    <location>
        <begin position="22"/>
        <end position="134"/>
    </location>
</feature>
<gene>
    <name evidence="7" type="ORF">CVM39_03165</name>
    <name evidence="8" type="ORF">SAMN06297129_2164</name>
</gene>
<dbReference type="InterPro" id="IPR036909">
    <property type="entry name" value="Cyt_c-like_dom_sf"/>
</dbReference>
<sequence length="147" mass="15422">MTRFFTLAAACLALAGPALAEGDPAVGEKEFRKCKACHAIASADEVFVRGGPTGPNLYGVIGRTAGTTDFNYGASIVAAGEAGLVFDVDNIQDYMTDARGFLQTYLDDPKAKTKMTFKMKSKQADVAAYLATFSDAAAEADSEDEGS</sequence>
<evidence type="ECO:0000313" key="8">
    <source>
        <dbReference type="EMBL" id="SNY51566.1"/>
    </source>
</evidence>
<dbReference type="InterPro" id="IPR009056">
    <property type="entry name" value="Cyt_c-like_dom"/>
</dbReference>
<proteinExistence type="predicted"/>
<evidence type="ECO:0000256" key="4">
    <source>
        <dbReference type="PROSITE-ProRule" id="PRU00433"/>
    </source>
</evidence>